<reference evidence="3 7" key="3">
    <citation type="submission" date="2018-10" db="EMBL/GenBank/DDBJ databases">
        <title>Cultivation of a novel Methanohalophilus strain from Kebrit Deep of the Red Sea and a genomic comparison of members of the genus Methanohalophilus.</title>
        <authorList>
            <person name="Guan Y."/>
            <person name="Ngugi D.K."/>
            <person name="Stingl U."/>
        </authorList>
    </citation>
    <scope>NUCLEOTIDE SEQUENCE [LARGE SCALE GENOMIC DNA]</scope>
    <source>
        <strain evidence="3 7">DSM 3094</strain>
    </source>
</reference>
<evidence type="ECO:0000259" key="1">
    <source>
        <dbReference type="Pfam" id="PF02492"/>
    </source>
</evidence>
<dbReference type="SUPFAM" id="SSF52540">
    <property type="entry name" value="P-loop containing nucleoside triphosphate hydrolases"/>
    <property type="match status" value="1"/>
</dbReference>
<evidence type="ECO:0000313" key="2">
    <source>
        <dbReference type="EMBL" id="APH39614.1"/>
    </source>
</evidence>
<proteinExistence type="predicted"/>
<dbReference type="PANTHER" id="PTHR13748">
    <property type="entry name" value="COBW-RELATED"/>
    <property type="match status" value="1"/>
</dbReference>
<evidence type="ECO:0000313" key="3">
    <source>
        <dbReference type="EMBL" id="RNI09050.1"/>
    </source>
</evidence>
<dbReference type="InterPro" id="IPR003495">
    <property type="entry name" value="CobW/HypB/UreG_nucleotide-bd"/>
</dbReference>
<dbReference type="Proteomes" id="UP000267921">
    <property type="component" value="Unassembled WGS sequence"/>
</dbReference>
<dbReference type="RefSeq" id="WP_072562036.1">
    <property type="nucleotide sequence ID" value="NZ_CP017921.1"/>
</dbReference>
<dbReference type="Proteomes" id="UP000186879">
    <property type="component" value="Chromosome"/>
</dbReference>
<dbReference type="GO" id="GO:0005737">
    <property type="term" value="C:cytoplasm"/>
    <property type="evidence" value="ECO:0007669"/>
    <property type="project" value="TreeGrafter"/>
</dbReference>
<dbReference type="EMBL" id="CP017921">
    <property type="protein sequence ID" value="APH39614.1"/>
    <property type="molecule type" value="Genomic_DNA"/>
</dbReference>
<dbReference type="Proteomes" id="UP000198669">
    <property type="component" value="Unassembled WGS sequence"/>
</dbReference>
<evidence type="ECO:0000313" key="7">
    <source>
        <dbReference type="Proteomes" id="UP000267921"/>
    </source>
</evidence>
<dbReference type="EMBL" id="RJJG01000004">
    <property type="protein sequence ID" value="RNI09050.1"/>
    <property type="molecule type" value="Genomic_DNA"/>
</dbReference>
<organism evidence="2 5">
    <name type="scientific">Methanohalophilus halophilus</name>
    <dbReference type="NCBI Taxonomy" id="2177"/>
    <lineage>
        <taxon>Archaea</taxon>
        <taxon>Methanobacteriati</taxon>
        <taxon>Methanobacteriota</taxon>
        <taxon>Stenosarchaea group</taxon>
        <taxon>Methanomicrobia</taxon>
        <taxon>Methanosarcinales</taxon>
        <taxon>Methanosarcinaceae</taxon>
        <taxon>Methanohalophilus</taxon>
    </lineage>
</organism>
<dbReference type="PANTHER" id="PTHR13748:SF62">
    <property type="entry name" value="COBW DOMAIN-CONTAINING PROTEIN"/>
    <property type="match status" value="1"/>
</dbReference>
<evidence type="ECO:0000313" key="4">
    <source>
        <dbReference type="EMBL" id="SDW32939.1"/>
    </source>
</evidence>
<dbReference type="OrthoDB" id="359387at2157"/>
<dbReference type="Gene3D" id="3.40.50.300">
    <property type="entry name" value="P-loop containing nucleotide triphosphate hydrolases"/>
    <property type="match status" value="1"/>
</dbReference>
<evidence type="ECO:0000313" key="6">
    <source>
        <dbReference type="Proteomes" id="UP000198669"/>
    </source>
</evidence>
<reference evidence="4 6" key="2">
    <citation type="submission" date="2016-10" db="EMBL/GenBank/DDBJ databases">
        <authorList>
            <person name="de Groot N.N."/>
        </authorList>
    </citation>
    <scope>NUCLEOTIDE SEQUENCE [LARGE SCALE GENOMIC DNA]</scope>
    <source>
        <strain evidence="4 6">Z-7982</strain>
    </source>
</reference>
<dbReference type="KEGG" id="mhaz:BHR79_09055"/>
<sequence length="352" mass="39060">MKVIIIGGFLGSGKTTTLLKLGKYLNDKGEKIAIIVNEIGEIGVDGTTLDIEGVETREITNGCICCTLKIDMEQALDSLAEEYGPDTVIIEPTGVAFPRQIKEEIELMKITDMEFSPIINLIDGSRFDLEIEQVPKFIKTQIADADILGINKIDVATDEQVSKVKALLQHCNTDAKILEFSARENAGNFKELIETIGGKGKQRDHFTKQNSIAESNVSSHAIEYAIETNDLEIKKGHEMANGIVDSILSQFIQLNPDFIGHIKMSMDLPETFLKISLTSSTNKPEIEIFERENVANPKIRALAAVTNIRQDEVVKILENTIKEMFAETGITLQRIQQHTDTKNIINLCDISI</sequence>
<reference evidence="2 5" key="1">
    <citation type="submission" date="2016-10" db="EMBL/GenBank/DDBJ databases">
        <title>Methanohalophilus halophilus.</title>
        <authorList>
            <person name="L'haridon S."/>
        </authorList>
    </citation>
    <scope>NUCLEOTIDE SEQUENCE [LARGE SCALE GENOMIC DNA]</scope>
    <source>
        <strain evidence="2 5">Z-7982</strain>
    </source>
</reference>
<keyword evidence="5" id="KW-1185">Reference proteome</keyword>
<dbReference type="GeneID" id="30583915"/>
<dbReference type="EMBL" id="FNMU01000002">
    <property type="protein sequence ID" value="SDW32939.1"/>
    <property type="molecule type" value="Genomic_DNA"/>
</dbReference>
<feature type="domain" description="CobW/HypB/UreG nucleotide-binding" evidence="1">
    <location>
        <begin position="3"/>
        <end position="178"/>
    </location>
</feature>
<dbReference type="InterPro" id="IPR027417">
    <property type="entry name" value="P-loop_NTPase"/>
</dbReference>
<dbReference type="AlphaFoldDB" id="A0A1L3Q411"/>
<protein>
    <submittedName>
        <fullName evidence="4">CobW/HypB/UreG, nucleotide-binding domain</fullName>
    </submittedName>
    <submittedName>
        <fullName evidence="2">Cobalamin biosynthesis protein CobW</fullName>
    </submittedName>
    <submittedName>
        <fullName evidence="3">GTP-binding protein</fullName>
    </submittedName>
</protein>
<evidence type="ECO:0000313" key="5">
    <source>
        <dbReference type="Proteomes" id="UP000186879"/>
    </source>
</evidence>
<dbReference type="InterPro" id="IPR051316">
    <property type="entry name" value="Zinc-reg_GTPase_activator"/>
</dbReference>
<gene>
    <name evidence="2" type="ORF">BHR79_09055</name>
    <name evidence="3" type="ORF">EFE40_06210</name>
    <name evidence="4" type="ORF">SAMN04515625_0721</name>
</gene>
<name>A0A1L3Q411_9EURY</name>
<dbReference type="STRING" id="2177.BHR79_09055"/>
<accession>A0A1L3Q411</accession>
<dbReference type="Pfam" id="PF02492">
    <property type="entry name" value="cobW"/>
    <property type="match status" value="1"/>
</dbReference>